<keyword evidence="2" id="KW-0812">Transmembrane</keyword>
<comment type="caution">
    <text evidence="3">The sequence shown here is derived from an EMBL/GenBank/DDBJ whole genome shotgun (WGS) entry which is preliminary data.</text>
</comment>
<evidence type="ECO:0000313" key="3">
    <source>
        <dbReference type="EMBL" id="KAF0737965.1"/>
    </source>
</evidence>
<evidence type="ECO:0000256" key="2">
    <source>
        <dbReference type="SAM" id="Phobius"/>
    </source>
</evidence>
<evidence type="ECO:0000313" key="4">
    <source>
        <dbReference type="Proteomes" id="UP000481153"/>
    </source>
</evidence>
<dbReference type="Proteomes" id="UP000481153">
    <property type="component" value="Unassembled WGS sequence"/>
</dbReference>
<gene>
    <name evidence="3" type="ORF">Ae201684_005961</name>
</gene>
<protein>
    <submittedName>
        <fullName evidence="3">Uncharacterized protein</fullName>
    </submittedName>
</protein>
<keyword evidence="2" id="KW-1133">Transmembrane helix</keyword>
<reference evidence="3 4" key="1">
    <citation type="submission" date="2019-07" db="EMBL/GenBank/DDBJ databases">
        <title>Genomics analysis of Aphanomyces spp. identifies a new class of oomycete effector associated with host adaptation.</title>
        <authorList>
            <person name="Gaulin E."/>
        </authorList>
    </citation>
    <scope>NUCLEOTIDE SEQUENCE [LARGE SCALE GENOMIC DNA]</scope>
    <source>
        <strain evidence="3 4">ATCC 201684</strain>
    </source>
</reference>
<accession>A0A6G0XCS6</accession>
<proteinExistence type="predicted"/>
<organism evidence="3 4">
    <name type="scientific">Aphanomyces euteiches</name>
    <dbReference type="NCBI Taxonomy" id="100861"/>
    <lineage>
        <taxon>Eukaryota</taxon>
        <taxon>Sar</taxon>
        <taxon>Stramenopiles</taxon>
        <taxon>Oomycota</taxon>
        <taxon>Saprolegniomycetes</taxon>
        <taxon>Saprolegniales</taxon>
        <taxon>Verrucalvaceae</taxon>
        <taxon>Aphanomyces</taxon>
    </lineage>
</organism>
<keyword evidence="4" id="KW-1185">Reference proteome</keyword>
<keyword evidence="2" id="KW-0472">Membrane</keyword>
<evidence type="ECO:0000256" key="1">
    <source>
        <dbReference type="SAM" id="MobiDB-lite"/>
    </source>
</evidence>
<dbReference type="VEuPathDB" id="FungiDB:AeMF1_017942"/>
<dbReference type="AlphaFoldDB" id="A0A6G0XCS6"/>
<feature type="region of interest" description="Disordered" evidence="1">
    <location>
        <begin position="1"/>
        <end position="38"/>
    </location>
</feature>
<sequence>MQRRHSGANADQLAQEQITSPRASMPRRNSMGISMSASESTGRSKLRWRRSTIIAAACFLAFFVLLEVRYQRGCDVSESFSRETSRLGEIALLVLKKVSIPHWLTFTSLVEALLLVNAKGDTDTIAAAKAARESGPSTGRDYHVSTVEIAVDMSAMHEEAFWAIVSEFESHHLHVAYDQKRHTMHVFEKDDTVKNEPPNKYIPPWAIPEPYHEGKPHAVLWFLHLDTSTDPSLVTYSIKQIPGALNRKRIFLQQDIIPLNEVEFLGRIVSVPHNSQKVAAQEFAQELHDGISVKHRTQCIREFFRGDPFYVAEWTRYGWFIMFAVTSTLIYKGLRRYVDIYTTPAKRPASSSETDHKVFV</sequence>
<feature type="compositionally biased region" description="Polar residues" evidence="1">
    <location>
        <begin position="12"/>
        <end position="22"/>
    </location>
</feature>
<feature type="transmembrane region" description="Helical" evidence="2">
    <location>
        <begin position="53"/>
        <end position="70"/>
    </location>
</feature>
<name>A0A6G0XCS6_9STRA</name>
<dbReference type="EMBL" id="VJMJ01000079">
    <property type="protein sequence ID" value="KAF0737965.1"/>
    <property type="molecule type" value="Genomic_DNA"/>
</dbReference>